<proteinExistence type="predicted"/>
<comment type="caution">
    <text evidence="1">The sequence shown here is derived from an EMBL/GenBank/DDBJ whole genome shotgun (WGS) entry which is preliminary data.</text>
</comment>
<evidence type="ECO:0000313" key="1">
    <source>
        <dbReference type="EMBL" id="MBP1904068.1"/>
    </source>
</evidence>
<keyword evidence="2" id="KW-1185">Reference proteome</keyword>
<dbReference type="Pfam" id="PF13075">
    <property type="entry name" value="DUF3939"/>
    <property type="match status" value="1"/>
</dbReference>
<dbReference type="InterPro" id="IPR025071">
    <property type="entry name" value="DUF3939"/>
</dbReference>
<dbReference type="Proteomes" id="UP001519272">
    <property type="component" value="Unassembled WGS sequence"/>
</dbReference>
<protein>
    <recommendedName>
        <fullName evidence="3">DUF3939 domain-containing protein</fullName>
    </recommendedName>
</protein>
<reference evidence="1 2" key="1">
    <citation type="submission" date="2021-03" db="EMBL/GenBank/DDBJ databases">
        <title>Genomic Encyclopedia of Type Strains, Phase IV (KMG-IV): sequencing the most valuable type-strain genomes for metagenomic binning, comparative biology and taxonomic classification.</title>
        <authorList>
            <person name="Goeker M."/>
        </authorList>
    </citation>
    <scope>NUCLEOTIDE SEQUENCE [LARGE SCALE GENOMIC DNA]</scope>
    <source>
        <strain evidence="1 2">DSM 14349</strain>
    </source>
</reference>
<sequence length="153" mass="18004">MLSWFKRKHKHIDVRPQAVVETTLEQVREAVLQFESDMPEGINRIALLKSDGQLDSSRLTRYLGGVSDRDYYVSRETFEIFEEKDREIPYYLDLVQAAVDNYMDETGKLPVIDESAQYQVDFSVLLRGHYLKEKPPFPLYVTDQEMMLTHRPK</sequence>
<dbReference type="EMBL" id="JAGGKG010000002">
    <property type="protein sequence ID" value="MBP1904068.1"/>
    <property type="molecule type" value="Genomic_DNA"/>
</dbReference>
<name>A0ABS4FNB1_9BACL</name>
<evidence type="ECO:0008006" key="3">
    <source>
        <dbReference type="Google" id="ProtNLM"/>
    </source>
</evidence>
<accession>A0ABS4FNB1</accession>
<organism evidence="1 2">
    <name type="scientific">Paenibacillus turicensis</name>
    <dbReference type="NCBI Taxonomy" id="160487"/>
    <lineage>
        <taxon>Bacteria</taxon>
        <taxon>Bacillati</taxon>
        <taxon>Bacillota</taxon>
        <taxon>Bacilli</taxon>
        <taxon>Bacillales</taxon>
        <taxon>Paenibacillaceae</taxon>
        <taxon>Paenibacillus</taxon>
    </lineage>
</organism>
<evidence type="ECO:0000313" key="2">
    <source>
        <dbReference type="Proteomes" id="UP001519272"/>
    </source>
</evidence>
<dbReference type="RefSeq" id="WP_210087744.1">
    <property type="nucleotide sequence ID" value="NZ_JAGGKG010000002.1"/>
</dbReference>
<gene>
    <name evidence="1" type="ORF">J2Z32_000685</name>
</gene>